<sequence length="90" mass="9863">MKTNFLKPVFSLFAVAFAVFAAFAFTPAPTAGKDVVDIWGHNPEDDCDVTSTLCTDDSSKPQCRIGTNGAFLYDMSSQTDCVIELYRKVN</sequence>
<proteinExistence type="predicted"/>
<dbReference type="InterPro" id="IPR045391">
    <property type="entry name" value="DUF6520"/>
</dbReference>
<organism evidence="2 3">
    <name type="scientific">Flavobacterium cheonhonense</name>
    <dbReference type="NCBI Taxonomy" id="706185"/>
    <lineage>
        <taxon>Bacteria</taxon>
        <taxon>Pseudomonadati</taxon>
        <taxon>Bacteroidota</taxon>
        <taxon>Flavobacteriia</taxon>
        <taxon>Flavobacteriales</taxon>
        <taxon>Flavobacteriaceae</taxon>
        <taxon>Flavobacterium</taxon>
    </lineage>
</organism>
<feature type="signal peptide" evidence="1">
    <location>
        <begin position="1"/>
        <end position="24"/>
    </location>
</feature>
<feature type="chain" id="PRO_5046220539" evidence="1">
    <location>
        <begin position="25"/>
        <end position="90"/>
    </location>
</feature>
<accession>A0ABP7TJQ4</accession>
<protein>
    <submittedName>
        <fullName evidence="2">Uncharacterized protein</fullName>
    </submittedName>
</protein>
<keyword evidence="3" id="KW-1185">Reference proteome</keyword>
<name>A0ABP7TJQ4_9FLAO</name>
<evidence type="ECO:0000313" key="3">
    <source>
        <dbReference type="Proteomes" id="UP001500968"/>
    </source>
</evidence>
<keyword evidence="1" id="KW-0732">Signal</keyword>
<comment type="caution">
    <text evidence="2">The sequence shown here is derived from an EMBL/GenBank/DDBJ whole genome shotgun (WGS) entry which is preliminary data.</text>
</comment>
<dbReference type="Proteomes" id="UP001500968">
    <property type="component" value="Unassembled WGS sequence"/>
</dbReference>
<evidence type="ECO:0000313" key="2">
    <source>
        <dbReference type="EMBL" id="GAA4027233.1"/>
    </source>
</evidence>
<reference evidence="3" key="1">
    <citation type="journal article" date="2019" name="Int. J. Syst. Evol. Microbiol.">
        <title>The Global Catalogue of Microorganisms (GCM) 10K type strain sequencing project: providing services to taxonomists for standard genome sequencing and annotation.</title>
        <authorList>
            <consortium name="The Broad Institute Genomics Platform"/>
            <consortium name="The Broad Institute Genome Sequencing Center for Infectious Disease"/>
            <person name="Wu L."/>
            <person name="Ma J."/>
        </authorList>
    </citation>
    <scope>NUCLEOTIDE SEQUENCE [LARGE SCALE GENOMIC DNA]</scope>
    <source>
        <strain evidence="3">JCM 17064</strain>
    </source>
</reference>
<dbReference type="EMBL" id="BAABCR010000013">
    <property type="protein sequence ID" value="GAA4027233.1"/>
    <property type="molecule type" value="Genomic_DNA"/>
</dbReference>
<evidence type="ECO:0000256" key="1">
    <source>
        <dbReference type="SAM" id="SignalP"/>
    </source>
</evidence>
<gene>
    <name evidence="2" type="ORF">GCM10022386_08280</name>
</gene>
<dbReference type="Pfam" id="PF20130">
    <property type="entry name" value="DUF6520"/>
    <property type="match status" value="1"/>
</dbReference>
<dbReference type="RefSeq" id="WP_324690460.1">
    <property type="nucleotide sequence ID" value="NZ_BAABCR010000013.1"/>
</dbReference>